<evidence type="ECO:0000256" key="3">
    <source>
        <dbReference type="SAM" id="SignalP"/>
    </source>
</evidence>
<dbReference type="RefSeq" id="WP_156248064.1">
    <property type="nucleotide sequence ID" value="NZ_CAKOCH010000003.1"/>
</dbReference>
<name>A0ABD4HK40_ENTGA</name>
<keyword evidence="2" id="KW-1133">Transmembrane helix</keyword>
<gene>
    <name evidence="5" type="ORF">HWH42_04335</name>
</gene>
<evidence type="ECO:0000256" key="2">
    <source>
        <dbReference type="SAM" id="Phobius"/>
    </source>
</evidence>
<dbReference type="AlphaFoldDB" id="A0ABD4HK40"/>
<feature type="transmembrane region" description="Helical" evidence="2">
    <location>
        <begin position="198"/>
        <end position="216"/>
    </location>
</feature>
<evidence type="ECO:0000256" key="1">
    <source>
        <dbReference type="SAM" id="MobiDB-lite"/>
    </source>
</evidence>
<feature type="signal peptide" evidence="3">
    <location>
        <begin position="1"/>
        <end position="26"/>
    </location>
</feature>
<reference evidence="5 6" key="1">
    <citation type="submission" date="2020-06" db="EMBL/GenBank/DDBJ databases">
        <title>Crossreactivity between MHC class I-restricted antigens from cancer cells and an enterococcal bacteriophage.</title>
        <authorList>
            <person name="Fluckiger A."/>
            <person name="Daillere R."/>
            <person name="Sassi M."/>
            <person name="Cattoir V."/>
            <person name="Kroemer G."/>
            <person name="Zitvogel L."/>
        </authorList>
    </citation>
    <scope>NUCLEOTIDE SEQUENCE [LARGE SCALE GENOMIC DNA]</scope>
    <source>
        <strain evidence="5 6">EG4</strain>
    </source>
</reference>
<evidence type="ECO:0000259" key="4">
    <source>
        <dbReference type="Pfam" id="PF16555"/>
    </source>
</evidence>
<feature type="chain" id="PRO_5044771611" evidence="3">
    <location>
        <begin position="27"/>
        <end position="223"/>
    </location>
</feature>
<dbReference type="InterPro" id="IPR013783">
    <property type="entry name" value="Ig-like_fold"/>
</dbReference>
<dbReference type="Gene3D" id="2.60.40.10">
    <property type="entry name" value="Immunoglobulins"/>
    <property type="match status" value="1"/>
</dbReference>
<keyword evidence="2" id="KW-0472">Membrane</keyword>
<keyword evidence="3" id="KW-0732">Signal</keyword>
<feature type="region of interest" description="Disordered" evidence="1">
    <location>
        <begin position="166"/>
        <end position="190"/>
    </location>
</feature>
<dbReference type="Pfam" id="PF16555">
    <property type="entry name" value="GramPos_pilinD1"/>
    <property type="match status" value="1"/>
</dbReference>
<dbReference type="InterPro" id="IPR032364">
    <property type="entry name" value="GramPos_pilinD1_N"/>
</dbReference>
<dbReference type="Proteomes" id="UP000571857">
    <property type="component" value="Unassembled WGS sequence"/>
</dbReference>
<dbReference type="EMBL" id="JABXJK010000013">
    <property type="protein sequence ID" value="MBA0971828.1"/>
    <property type="molecule type" value="Genomic_DNA"/>
</dbReference>
<keyword evidence="2" id="KW-0812">Transmembrane</keyword>
<evidence type="ECO:0000313" key="5">
    <source>
        <dbReference type="EMBL" id="MBA0971828.1"/>
    </source>
</evidence>
<proteinExistence type="predicted"/>
<evidence type="ECO:0000313" key="6">
    <source>
        <dbReference type="Proteomes" id="UP000571857"/>
    </source>
</evidence>
<accession>A0ABD4HK40</accession>
<sequence>MKKNIVFFLSFLFLIGLGLAPLHVQADEASNESYAISIQKYKLSDSALLSTDLPMDGTKLDKVTDGNGNALAPLAGISYEITRVTPVQGQSTFEPIVGVDAFSITVTTDQNGLARVAGLASGTYQVVEKDNNLLQSVMEPVIVELPLPQREGAALNEVFLYPKSSVVDSPGTTPPSPDGGDNQRLPQTSGSIGNAQPLYFILVFILVMGGVGIKVLKTKHHKF</sequence>
<comment type="caution">
    <text evidence="5">The sequence shown here is derived from an EMBL/GenBank/DDBJ whole genome shotgun (WGS) entry which is preliminary data.</text>
</comment>
<feature type="domain" description="Gram-positive pilin subunit D1 N-terminal" evidence="4">
    <location>
        <begin position="54"/>
        <end position="163"/>
    </location>
</feature>
<organism evidence="5 6">
    <name type="scientific">Enterococcus gallinarum</name>
    <dbReference type="NCBI Taxonomy" id="1353"/>
    <lineage>
        <taxon>Bacteria</taxon>
        <taxon>Bacillati</taxon>
        <taxon>Bacillota</taxon>
        <taxon>Bacilli</taxon>
        <taxon>Lactobacillales</taxon>
        <taxon>Enterococcaceae</taxon>
        <taxon>Enterococcus</taxon>
    </lineage>
</organism>
<protein>
    <submittedName>
        <fullName evidence="5">Prealbumin-like fold domain-containing protein</fullName>
    </submittedName>
</protein>